<organism evidence="1 2">
    <name type="scientific">Clostridium mobile</name>
    <dbReference type="NCBI Taxonomy" id="2841512"/>
    <lineage>
        <taxon>Bacteria</taxon>
        <taxon>Bacillati</taxon>
        <taxon>Bacillota</taxon>
        <taxon>Clostridia</taxon>
        <taxon>Eubacteriales</taxon>
        <taxon>Clostridiaceae</taxon>
        <taxon>Clostridium</taxon>
    </lineage>
</organism>
<dbReference type="Proteomes" id="UP000726170">
    <property type="component" value="Unassembled WGS sequence"/>
</dbReference>
<name>A0ABS6EHC6_9CLOT</name>
<gene>
    <name evidence="1" type="ORF">KQI86_05950</name>
</gene>
<comment type="caution">
    <text evidence="1">The sequence shown here is derived from an EMBL/GenBank/DDBJ whole genome shotgun (WGS) entry which is preliminary data.</text>
</comment>
<reference evidence="1 2" key="1">
    <citation type="submission" date="2021-06" db="EMBL/GenBank/DDBJ databases">
        <authorList>
            <person name="Sun Q."/>
            <person name="Li D."/>
        </authorList>
    </citation>
    <scope>NUCLEOTIDE SEQUENCE [LARGE SCALE GENOMIC DNA]</scope>
    <source>
        <strain evidence="1 2">MSJ-11</strain>
    </source>
</reference>
<accession>A0ABS6EHC6</accession>
<dbReference type="RefSeq" id="WP_216438371.1">
    <property type="nucleotide sequence ID" value="NZ_JAHLQF010000002.1"/>
</dbReference>
<keyword evidence="2" id="KW-1185">Reference proteome</keyword>
<evidence type="ECO:0000313" key="2">
    <source>
        <dbReference type="Proteomes" id="UP000726170"/>
    </source>
</evidence>
<protein>
    <recommendedName>
        <fullName evidence="3">Lipoprotein</fullName>
    </recommendedName>
</protein>
<dbReference type="EMBL" id="JAHLQF010000002">
    <property type="protein sequence ID" value="MBU5483865.1"/>
    <property type="molecule type" value="Genomic_DNA"/>
</dbReference>
<evidence type="ECO:0008006" key="3">
    <source>
        <dbReference type="Google" id="ProtNLM"/>
    </source>
</evidence>
<evidence type="ECO:0000313" key="1">
    <source>
        <dbReference type="EMBL" id="MBU5483865.1"/>
    </source>
</evidence>
<proteinExistence type="predicted"/>
<sequence length="171" mass="19648">MKKSKKIIIGIIFAFLVCSLEVYRYININKNIDEKNNFNVESSFNEKSSFNISQVDWTGQAKWWTDNSGDDLYDIKFEFFDGTDIKEIITENANYDMKIKSDVGNGELNIKIYNGEKILFDKSGKIEDTVTISNNGSKNVRIELTAKEAEGHVKIELMPNIIRVSKDIFKI</sequence>